<reference evidence="1" key="1">
    <citation type="submission" date="2018-02" db="EMBL/GenBank/DDBJ databases">
        <title>Rhizophora mucronata_Transcriptome.</title>
        <authorList>
            <person name="Meera S.P."/>
            <person name="Sreeshan A."/>
            <person name="Augustine A."/>
        </authorList>
    </citation>
    <scope>NUCLEOTIDE SEQUENCE</scope>
    <source>
        <tissue evidence="1">Leaf</tissue>
    </source>
</reference>
<protein>
    <submittedName>
        <fullName evidence="1">Uncharacterized protein</fullName>
    </submittedName>
</protein>
<dbReference type="AlphaFoldDB" id="A0A2P2Q320"/>
<sequence length="69" mass="7398">MPKIPTLSSTRQLQTLSTIVSMPTVGQVTLSIADLAAALSATTSKYPLPIKSFTSFNFLATIFPKPQLD</sequence>
<evidence type="ECO:0000313" key="1">
    <source>
        <dbReference type="EMBL" id="MBX61303.1"/>
    </source>
</evidence>
<proteinExistence type="predicted"/>
<organism evidence="1">
    <name type="scientific">Rhizophora mucronata</name>
    <name type="common">Asiatic mangrove</name>
    <dbReference type="NCBI Taxonomy" id="61149"/>
    <lineage>
        <taxon>Eukaryota</taxon>
        <taxon>Viridiplantae</taxon>
        <taxon>Streptophyta</taxon>
        <taxon>Embryophyta</taxon>
        <taxon>Tracheophyta</taxon>
        <taxon>Spermatophyta</taxon>
        <taxon>Magnoliopsida</taxon>
        <taxon>eudicotyledons</taxon>
        <taxon>Gunneridae</taxon>
        <taxon>Pentapetalae</taxon>
        <taxon>rosids</taxon>
        <taxon>fabids</taxon>
        <taxon>Malpighiales</taxon>
        <taxon>Rhizophoraceae</taxon>
        <taxon>Rhizophora</taxon>
    </lineage>
</organism>
<accession>A0A2P2Q320</accession>
<name>A0A2P2Q320_RHIMU</name>
<dbReference type="EMBL" id="GGEC01080819">
    <property type="protein sequence ID" value="MBX61303.1"/>
    <property type="molecule type" value="Transcribed_RNA"/>
</dbReference>